<evidence type="ECO:0000256" key="5">
    <source>
        <dbReference type="ARBA" id="ARBA00023136"/>
    </source>
</evidence>
<evidence type="ECO:0000256" key="6">
    <source>
        <dbReference type="RuleBase" id="RU363053"/>
    </source>
</evidence>
<dbReference type="Pfam" id="PF04117">
    <property type="entry name" value="Mpv17_PMP22"/>
    <property type="match status" value="1"/>
</dbReference>
<dbReference type="GO" id="GO:0061668">
    <property type="term" value="P:mitochondrial ribosome assembly"/>
    <property type="evidence" value="ECO:0007669"/>
    <property type="project" value="TreeGrafter"/>
</dbReference>
<dbReference type="GO" id="GO:0016020">
    <property type="term" value="C:membrane"/>
    <property type="evidence" value="ECO:0007669"/>
    <property type="project" value="UniProtKB-SubCell"/>
</dbReference>
<evidence type="ECO:0008006" key="9">
    <source>
        <dbReference type="Google" id="ProtNLM"/>
    </source>
</evidence>
<sequence length="200" mass="23105">MLNRTVILSRFLKSDVIARCSRIARVLFRRHLFLTNAGISMSLSGVGDVFQQHYEIIQGDKEKWDPVRTWHMSLSGLTVGVICHHWYIQLDRFIPGRSIKAVTKKVIADQILCSPVCISAIFITLGLLEKAKPQAIMEELAQKGWRLYVAEWIVWPPAQVINFYLLPTRFRVLYDNTISLGYDIYTSYVKHEIPLEVVDR</sequence>
<proteinExistence type="inferred from homology"/>
<evidence type="ECO:0000256" key="4">
    <source>
        <dbReference type="ARBA" id="ARBA00022989"/>
    </source>
</evidence>
<dbReference type="GO" id="GO:0005739">
    <property type="term" value="C:mitochondrion"/>
    <property type="evidence" value="ECO:0007669"/>
    <property type="project" value="TreeGrafter"/>
</dbReference>
<keyword evidence="4" id="KW-1133">Transmembrane helix</keyword>
<evidence type="ECO:0000313" key="8">
    <source>
        <dbReference type="Proteomes" id="UP000792457"/>
    </source>
</evidence>
<keyword evidence="5" id="KW-0472">Membrane</keyword>
<comment type="subcellular location">
    <subcellularLocation>
        <location evidence="1">Membrane</location>
        <topology evidence="1">Multi-pass membrane protein</topology>
    </subcellularLocation>
</comment>
<accession>A0A8K0K667</accession>
<protein>
    <recommendedName>
        <fullName evidence="9">Mpv17-like protein 2</fullName>
    </recommendedName>
</protein>
<evidence type="ECO:0000256" key="3">
    <source>
        <dbReference type="ARBA" id="ARBA00022692"/>
    </source>
</evidence>
<dbReference type="EMBL" id="KZ308411">
    <property type="protein sequence ID" value="KAG8229111.1"/>
    <property type="molecule type" value="Genomic_DNA"/>
</dbReference>
<evidence type="ECO:0000313" key="7">
    <source>
        <dbReference type="EMBL" id="KAG8229111.1"/>
    </source>
</evidence>
<organism evidence="7 8">
    <name type="scientific">Ladona fulva</name>
    <name type="common">Scarce chaser dragonfly</name>
    <name type="synonym">Libellula fulva</name>
    <dbReference type="NCBI Taxonomy" id="123851"/>
    <lineage>
        <taxon>Eukaryota</taxon>
        <taxon>Metazoa</taxon>
        <taxon>Ecdysozoa</taxon>
        <taxon>Arthropoda</taxon>
        <taxon>Hexapoda</taxon>
        <taxon>Insecta</taxon>
        <taxon>Pterygota</taxon>
        <taxon>Palaeoptera</taxon>
        <taxon>Odonata</taxon>
        <taxon>Epiprocta</taxon>
        <taxon>Anisoptera</taxon>
        <taxon>Libelluloidea</taxon>
        <taxon>Libellulidae</taxon>
        <taxon>Ladona</taxon>
    </lineage>
</organism>
<dbReference type="Proteomes" id="UP000792457">
    <property type="component" value="Unassembled WGS sequence"/>
</dbReference>
<reference evidence="7" key="1">
    <citation type="submission" date="2013-04" db="EMBL/GenBank/DDBJ databases">
        <authorList>
            <person name="Qu J."/>
            <person name="Murali S.C."/>
            <person name="Bandaranaike D."/>
            <person name="Bellair M."/>
            <person name="Blankenburg K."/>
            <person name="Chao H."/>
            <person name="Dinh H."/>
            <person name="Doddapaneni H."/>
            <person name="Downs B."/>
            <person name="Dugan-Rocha S."/>
            <person name="Elkadiri S."/>
            <person name="Gnanaolivu R.D."/>
            <person name="Hernandez B."/>
            <person name="Javaid M."/>
            <person name="Jayaseelan J.C."/>
            <person name="Lee S."/>
            <person name="Li M."/>
            <person name="Ming W."/>
            <person name="Munidasa M."/>
            <person name="Muniz J."/>
            <person name="Nguyen L."/>
            <person name="Ongeri F."/>
            <person name="Osuji N."/>
            <person name="Pu L.-L."/>
            <person name="Puazo M."/>
            <person name="Qu C."/>
            <person name="Quiroz J."/>
            <person name="Raj R."/>
            <person name="Weissenberger G."/>
            <person name="Xin Y."/>
            <person name="Zou X."/>
            <person name="Han Y."/>
            <person name="Richards S."/>
            <person name="Worley K."/>
            <person name="Muzny D."/>
            <person name="Gibbs R."/>
        </authorList>
    </citation>
    <scope>NUCLEOTIDE SEQUENCE</scope>
    <source>
        <strain evidence="7">Sampled in the wild</strain>
    </source>
</reference>
<evidence type="ECO:0000256" key="1">
    <source>
        <dbReference type="ARBA" id="ARBA00004141"/>
    </source>
</evidence>
<dbReference type="PANTHER" id="PTHR11266:SF8">
    <property type="entry name" value="MPV17-LIKE PROTEIN 2"/>
    <property type="match status" value="1"/>
</dbReference>
<dbReference type="OrthoDB" id="5345392at2759"/>
<gene>
    <name evidence="7" type="ORF">J437_LFUL009580</name>
</gene>
<comment type="similarity">
    <text evidence="2 6">Belongs to the peroxisomal membrane protein PXMP2/4 family.</text>
</comment>
<dbReference type="InterPro" id="IPR007248">
    <property type="entry name" value="Mpv17_PMP22"/>
</dbReference>
<evidence type="ECO:0000256" key="2">
    <source>
        <dbReference type="ARBA" id="ARBA00006824"/>
    </source>
</evidence>
<reference evidence="7" key="2">
    <citation type="submission" date="2017-10" db="EMBL/GenBank/DDBJ databases">
        <title>Ladona fulva Genome sequencing and assembly.</title>
        <authorList>
            <person name="Murali S."/>
            <person name="Richards S."/>
            <person name="Bandaranaike D."/>
            <person name="Bellair M."/>
            <person name="Blankenburg K."/>
            <person name="Chao H."/>
            <person name="Dinh H."/>
            <person name="Doddapaneni H."/>
            <person name="Dugan-Rocha S."/>
            <person name="Elkadiri S."/>
            <person name="Gnanaolivu R."/>
            <person name="Hernandez B."/>
            <person name="Skinner E."/>
            <person name="Javaid M."/>
            <person name="Lee S."/>
            <person name="Li M."/>
            <person name="Ming W."/>
            <person name="Munidasa M."/>
            <person name="Muniz J."/>
            <person name="Nguyen L."/>
            <person name="Hughes D."/>
            <person name="Osuji N."/>
            <person name="Pu L.-L."/>
            <person name="Puazo M."/>
            <person name="Qu C."/>
            <person name="Quiroz J."/>
            <person name="Raj R."/>
            <person name="Weissenberger G."/>
            <person name="Xin Y."/>
            <person name="Zou X."/>
            <person name="Han Y."/>
            <person name="Worley K."/>
            <person name="Muzny D."/>
            <person name="Gibbs R."/>
        </authorList>
    </citation>
    <scope>NUCLEOTIDE SEQUENCE</scope>
    <source>
        <strain evidence="7">Sampled in the wild</strain>
    </source>
</reference>
<keyword evidence="8" id="KW-1185">Reference proteome</keyword>
<keyword evidence="3" id="KW-0812">Transmembrane</keyword>
<dbReference type="AlphaFoldDB" id="A0A8K0K667"/>
<dbReference type="PANTHER" id="PTHR11266">
    <property type="entry name" value="PEROXISOMAL MEMBRANE PROTEIN 2, PXMP2 MPV17"/>
    <property type="match status" value="1"/>
</dbReference>
<name>A0A8K0K667_LADFU</name>
<comment type="caution">
    <text evidence="7">The sequence shown here is derived from an EMBL/GenBank/DDBJ whole genome shotgun (WGS) entry which is preliminary data.</text>
</comment>